<evidence type="ECO:0000256" key="9">
    <source>
        <dbReference type="SAM" id="MobiDB-lite"/>
    </source>
</evidence>
<dbReference type="SMART" id="SM00320">
    <property type="entry name" value="WD40"/>
    <property type="match status" value="6"/>
</dbReference>
<evidence type="ECO:0000313" key="11">
    <source>
        <dbReference type="EMBL" id="KAL0488783.1"/>
    </source>
</evidence>
<dbReference type="Proteomes" id="UP001431209">
    <property type="component" value="Unassembled WGS sequence"/>
</dbReference>
<dbReference type="InterPro" id="IPR036322">
    <property type="entry name" value="WD40_repeat_dom_sf"/>
</dbReference>
<keyword evidence="7" id="KW-0853">WD repeat</keyword>
<dbReference type="PANTHER" id="PTHR24353:SF37">
    <property type="entry name" value="CAMP-DEPENDENT PROTEIN KINASE CATALYTIC SUBUNIT PRKX"/>
    <property type="match status" value="1"/>
</dbReference>
<dbReference type="GO" id="GO:0005952">
    <property type="term" value="C:cAMP-dependent protein kinase complex"/>
    <property type="evidence" value="ECO:0007669"/>
    <property type="project" value="TreeGrafter"/>
</dbReference>
<evidence type="ECO:0000256" key="7">
    <source>
        <dbReference type="PROSITE-ProRule" id="PRU00221"/>
    </source>
</evidence>
<accession>A0AAW2ZII2</accession>
<evidence type="ECO:0000256" key="1">
    <source>
        <dbReference type="ARBA" id="ARBA00022527"/>
    </source>
</evidence>
<dbReference type="InterPro" id="IPR017441">
    <property type="entry name" value="Protein_kinase_ATP_BS"/>
</dbReference>
<dbReference type="PROSITE" id="PS00107">
    <property type="entry name" value="PROTEIN_KINASE_ATP"/>
    <property type="match status" value="1"/>
</dbReference>
<dbReference type="PROSITE" id="PS50082">
    <property type="entry name" value="WD_REPEATS_2"/>
    <property type="match status" value="2"/>
</dbReference>
<protein>
    <submittedName>
        <fullName evidence="11">TPK1</fullName>
    </submittedName>
</protein>
<comment type="caution">
    <text evidence="11">The sequence shown here is derived from an EMBL/GenBank/DDBJ whole genome shotgun (WGS) entry which is preliminary data.</text>
</comment>
<sequence>TKFRKNDFEFGDVLGEGAFGQVRLCSSKNTDRKYAVKILKMDQLIKAKQTKYVKSERDILQLCDHPNICKLFYTFADEKKLYFVMELISGGELFSVLRKLPMVRFNVAQFYAAELLEAILFIHEKNIVHRDLKPENLLLSSDGHLKLVDFGIAKVIESDTMNTICGTVEYLSPELVTSSSYGKGVDWWAYGCILYELHVGNSPFFSTSMAVTCQKIKDREIYWPPDLHKDAKDLIDKLLTKDLNQRLGCGPDRGKSIRNHSYFEGINFNDLCKRKPPIVPEETGNEISGVGFKLSADNDMLSIDNEMTIMHSNVMVPEMRSIHPGSIQPPSDINPSTTDIISRSEMLRKLSEDLSRLPERKLPPTIKCNGTFNIEAGSHLFYYKRLSSNRRVSGNKIYASSPSSKDKVCNSSELSLRHIHIMATLQAPVRCISWSEKGDMIACSSSFMTNVYQTTSSSQDSMQFEFKHSKDTGSTSRYLSFSDNGKYIANDMQRDIGLLRFDNGKKYTYKNLRGHGMPITHLSWKPKSEDGLFAASGLDTCVYIWNAKKAKQLAALRGLGHESYITSLSWQKDHNSGGGRHIASGGVEGVVSIIDYSTEKVSNKIQKQGGPITGLTWRDENTLASWSYEDRSVVTIDMHSGKAIKHTVYPSSIISVEWSADGSHLVVVCRDMIRLWTYPDMKLVRTFHRDGGVEPSASASFDFESKKLAFTIGSDDVAPLVYDLSSNTMIDMIPSQLEQSEEVYHKAAITTVKWSHTKPLLATGSYDRTVRFWGCEEIVIENLDDKGTKFLERLDSHEKKLMEQNGEAENEESEYEDLSDED</sequence>
<dbReference type="InterPro" id="IPR008271">
    <property type="entry name" value="Ser/Thr_kinase_AS"/>
</dbReference>
<dbReference type="SUPFAM" id="SSF50978">
    <property type="entry name" value="WD40 repeat-like"/>
    <property type="match status" value="1"/>
</dbReference>
<feature type="non-terminal residue" evidence="11">
    <location>
        <position position="1"/>
    </location>
</feature>
<evidence type="ECO:0000256" key="3">
    <source>
        <dbReference type="ARBA" id="ARBA00022679"/>
    </source>
</evidence>
<evidence type="ECO:0000256" key="4">
    <source>
        <dbReference type="ARBA" id="ARBA00022741"/>
    </source>
</evidence>
<dbReference type="Gene3D" id="3.30.200.20">
    <property type="entry name" value="Phosphorylase Kinase, domain 1"/>
    <property type="match status" value="1"/>
</dbReference>
<dbReference type="EMBL" id="JAOPGA020001475">
    <property type="protein sequence ID" value="KAL0488783.1"/>
    <property type="molecule type" value="Genomic_DNA"/>
</dbReference>
<dbReference type="GO" id="GO:0005524">
    <property type="term" value="F:ATP binding"/>
    <property type="evidence" value="ECO:0007669"/>
    <property type="project" value="UniProtKB-UniRule"/>
</dbReference>
<dbReference type="Pfam" id="PF00400">
    <property type="entry name" value="WD40"/>
    <property type="match status" value="2"/>
</dbReference>
<dbReference type="InterPro" id="IPR001680">
    <property type="entry name" value="WD40_rpt"/>
</dbReference>
<feature type="repeat" description="WD" evidence="7">
    <location>
        <begin position="512"/>
        <end position="555"/>
    </location>
</feature>
<dbReference type="FunFam" id="3.30.200.20:FF:000042">
    <property type="entry name" value="Aurora kinase A"/>
    <property type="match status" value="1"/>
</dbReference>
<keyword evidence="2" id="KW-0597">Phosphoprotein</keyword>
<dbReference type="PANTHER" id="PTHR24353">
    <property type="entry name" value="CYCLIC NUCLEOTIDE-DEPENDENT PROTEIN KINASE"/>
    <property type="match status" value="1"/>
</dbReference>
<dbReference type="InterPro" id="IPR015943">
    <property type="entry name" value="WD40/YVTN_repeat-like_dom_sf"/>
</dbReference>
<feature type="compositionally biased region" description="Acidic residues" evidence="9">
    <location>
        <begin position="806"/>
        <end position="822"/>
    </location>
</feature>
<evidence type="ECO:0000256" key="6">
    <source>
        <dbReference type="ARBA" id="ARBA00022840"/>
    </source>
</evidence>
<keyword evidence="1" id="KW-0723">Serine/threonine-protein kinase</keyword>
<dbReference type="PROSITE" id="PS50294">
    <property type="entry name" value="WD_REPEATS_REGION"/>
    <property type="match status" value="1"/>
</dbReference>
<evidence type="ECO:0000313" key="12">
    <source>
        <dbReference type="Proteomes" id="UP001431209"/>
    </source>
</evidence>
<dbReference type="FunFam" id="1.10.510.10:FF:000048">
    <property type="entry name" value="Protein kinase C"/>
    <property type="match status" value="1"/>
</dbReference>
<reference evidence="11 12" key="1">
    <citation type="submission" date="2024-03" db="EMBL/GenBank/DDBJ databases">
        <title>The Acrasis kona genome and developmental transcriptomes reveal deep origins of eukaryotic multicellular pathways.</title>
        <authorList>
            <person name="Sheikh S."/>
            <person name="Fu C.-J."/>
            <person name="Brown M.W."/>
            <person name="Baldauf S.L."/>
        </authorList>
    </citation>
    <scope>NUCLEOTIDE SEQUENCE [LARGE SCALE GENOMIC DNA]</scope>
    <source>
        <strain evidence="11 12">ATCC MYA-3509</strain>
    </source>
</reference>
<keyword evidence="5" id="KW-0418">Kinase</keyword>
<dbReference type="PROSITE" id="PS50011">
    <property type="entry name" value="PROTEIN_KINASE_DOM"/>
    <property type="match status" value="1"/>
</dbReference>
<feature type="binding site" evidence="8">
    <location>
        <position position="37"/>
    </location>
    <ligand>
        <name>ATP</name>
        <dbReference type="ChEBI" id="CHEBI:30616"/>
    </ligand>
</feature>
<gene>
    <name evidence="11" type="ORF">AKO1_003878</name>
</gene>
<feature type="region of interest" description="Disordered" evidence="9">
    <location>
        <begin position="800"/>
        <end position="822"/>
    </location>
</feature>
<dbReference type="Gene3D" id="1.10.510.10">
    <property type="entry name" value="Transferase(Phosphotransferase) domain 1"/>
    <property type="match status" value="1"/>
</dbReference>
<dbReference type="Pfam" id="PF00069">
    <property type="entry name" value="Pkinase"/>
    <property type="match status" value="1"/>
</dbReference>
<dbReference type="GO" id="GO:0004691">
    <property type="term" value="F:cAMP-dependent protein kinase activity"/>
    <property type="evidence" value="ECO:0007669"/>
    <property type="project" value="TreeGrafter"/>
</dbReference>
<keyword evidence="6 8" id="KW-0067">ATP-binding</keyword>
<feature type="repeat" description="WD" evidence="7">
    <location>
        <begin position="742"/>
        <end position="773"/>
    </location>
</feature>
<name>A0AAW2ZII2_9EUKA</name>
<dbReference type="InterPro" id="IPR000719">
    <property type="entry name" value="Prot_kinase_dom"/>
</dbReference>
<keyword evidence="3" id="KW-0808">Transferase</keyword>
<dbReference type="InterPro" id="IPR011009">
    <property type="entry name" value="Kinase-like_dom_sf"/>
</dbReference>
<evidence type="ECO:0000256" key="2">
    <source>
        <dbReference type="ARBA" id="ARBA00022553"/>
    </source>
</evidence>
<keyword evidence="4 8" id="KW-0547">Nucleotide-binding</keyword>
<dbReference type="Gene3D" id="2.130.10.10">
    <property type="entry name" value="YVTN repeat-like/Quinoprotein amine dehydrogenase"/>
    <property type="match status" value="3"/>
</dbReference>
<dbReference type="SMART" id="SM00220">
    <property type="entry name" value="S_TKc"/>
    <property type="match status" value="1"/>
</dbReference>
<dbReference type="SUPFAM" id="SSF56112">
    <property type="entry name" value="Protein kinase-like (PK-like)"/>
    <property type="match status" value="1"/>
</dbReference>
<evidence type="ECO:0000256" key="5">
    <source>
        <dbReference type="ARBA" id="ARBA00022777"/>
    </source>
</evidence>
<dbReference type="AlphaFoldDB" id="A0AAW2ZII2"/>
<feature type="domain" description="Protein kinase" evidence="10">
    <location>
        <begin position="8"/>
        <end position="263"/>
    </location>
</feature>
<evidence type="ECO:0000259" key="10">
    <source>
        <dbReference type="PROSITE" id="PS50011"/>
    </source>
</evidence>
<evidence type="ECO:0000256" key="8">
    <source>
        <dbReference type="PROSITE-ProRule" id="PRU10141"/>
    </source>
</evidence>
<keyword evidence="12" id="KW-1185">Reference proteome</keyword>
<dbReference type="PROSITE" id="PS00108">
    <property type="entry name" value="PROTEIN_KINASE_ST"/>
    <property type="match status" value="1"/>
</dbReference>
<organism evidence="11 12">
    <name type="scientific">Acrasis kona</name>
    <dbReference type="NCBI Taxonomy" id="1008807"/>
    <lineage>
        <taxon>Eukaryota</taxon>
        <taxon>Discoba</taxon>
        <taxon>Heterolobosea</taxon>
        <taxon>Tetramitia</taxon>
        <taxon>Eutetramitia</taxon>
        <taxon>Acrasidae</taxon>
        <taxon>Acrasis</taxon>
    </lineage>
</organism>
<proteinExistence type="predicted"/>